<evidence type="ECO:0000259" key="1">
    <source>
        <dbReference type="Pfam" id="PF12770"/>
    </source>
</evidence>
<evidence type="ECO:0000313" key="3">
    <source>
        <dbReference type="Proteomes" id="UP000629619"/>
    </source>
</evidence>
<organism evidence="2 3">
    <name type="scientific">Actinoplanes siamensis</name>
    <dbReference type="NCBI Taxonomy" id="1223317"/>
    <lineage>
        <taxon>Bacteria</taxon>
        <taxon>Bacillati</taxon>
        <taxon>Actinomycetota</taxon>
        <taxon>Actinomycetes</taxon>
        <taxon>Micromonosporales</taxon>
        <taxon>Micromonosporaceae</taxon>
        <taxon>Actinoplanes</taxon>
    </lineage>
</organism>
<keyword evidence="3" id="KW-1185">Reference proteome</keyword>
<feature type="domain" description="CHAT" evidence="1">
    <location>
        <begin position="42"/>
        <end position="204"/>
    </location>
</feature>
<dbReference type="EMBL" id="BOMW01000014">
    <property type="protein sequence ID" value="GIF03921.1"/>
    <property type="molecule type" value="Genomic_DNA"/>
</dbReference>
<reference evidence="2" key="1">
    <citation type="submission" date="2021-01" db="EMBL/GenBank/DDBJ databases">
        <title>Whole genome shotgun sequence of Actinoplanes siamensis NBRC 109076.</title>
        <authorList>
            <person name="Komaki H."/>
            <person name="Tamura T."/>
        </authorList>
    </citation>
    <scope>NUCLEOTIDE SEQUENCE</scope>
    <source>
        <strain evidence="2">NBRC 109076</strain>
    </source>
</reference>
<dbReference type="InterPro" id="IPR024983">
    <property type="entry name" value="CHAT_dom"/>
</dbReference>
<dbReference type="Pfam" id="PF12770">
    <property type="entry name" value="CHAT"/>
    <property type="match status" value="1"/>
</dbReference>
<sequence length="241" mass="26181">MPLTDGPSETVMGDIVFGRKGDTVYGGKTVNYGSAPPPAARPVPARGTILLLSANADDQRQLALDQERRAIDQEVAHSRAAGRLDVRTADALRLDDLQRVLLRHRPVLAHFSGHGHPRDGIQVVGRDGWPRSVPPRALRDLFAILGEGLRCVVLNACHTDEQAEAIAAHVPCVVGMRRQVFDDTAILFATGFYRGLADGRSFRTSFELARNGLDLHDAPDPDVPRLIARAGAADRPLVDLR</sequence>
<evidence type="ECO:0000313" key="2">
    <source>
        <dbReference type="EMBL" id="GIF03921.1"/>
    </source>
</evidence>
<dbReference type="AlphaFoldDB" id="A0A919THH7"/>
<proteinExistence type="predicted"/>
<comment type="caution">
    <text evidence="2">The sequence shown here is derived from an EMBL/GenBank/DDBJ whole genome shotgun (WGS) entry which is preliminary data.</text>
</comment>
<dbReference type="Proteomes" id="UP000629619">
    <property type="component" value="Unassembled WGS sequence"/>
</dbReference>
<gene>
    <name evidence="2" type="ORF">Asi03nite_14590</name>
</gene>
<protein>
    <recommendedName>
        <fullName evidence="1">CHAT domain-containing protein</fullName>
    </recommendedName>
</protein>
<accession>A0A919THH7</accession>
<name>A0A919THH7_9ACTN</name>